<dbReference type="EMBL" id="PECL01000014">
    <property type="protein sequence ID" value="TEA00826.1"/>
    <property type="molecule type" value="Genomic_DNA"/>
</dbReference>
<proteinExistence type="predicted"/>
<evidence type="ECO:0008006" key="4">
    <source>
        <dbReference type="Google" id="ProtNLM"/>
    </source>
</evidence>
<evidence type="ECO:0000313" key="2">
    <source>
        <dbReference type="EMBL" id="TEA00826.1"/>
    </source>
</evidence>
<feature type="region of interest" description="Disordered" evidence="1">
    <location>
        <begin position="215"/>
        <end position="251"/>
    </location>
</feature>
<sequence>MDTLDAELKPLTRLHDAGLGFMVEHVQFLEEPLDALRGNPAAASAEATFWRYCIADITNVQQELSAVLSALGDGHSGAAATGFNEATGLIDEALQELRVVAANVNQRINVVTDLVTHTRSMLGQWVEGYVDDIITEFTAARAASPITQGGSVATTIASAVADASELGNKMGRTLSQLLDRLDEHAGAIRDGVAEFSMNVDRLRTPAPGLAVAPAPAVRQSQPASTPTPIPTAHGLSVDPDALFAAGQGNET</sequence>
<dbReference type="InterPro" id="IPR036689">
    <property type="entry name" value="ESAT-6-like_sf"/>
</dbReference>
<protein>
    <recommendedName>
        <fullName evidence="4">ESX-1 secretion-associated protein EspA</fullName>
    </recommendedName>
</protein>
<evidence type="ECO:0000313" key="3">
    <source>
        <dbReference type="Proteomes" id="UP000294604"/>
    </source>
</evidence>
<name>A0A4V3I0P7_9MYCO</name>
<gene>
    <name evidence="2" type="ORF">CCUG60884_04719</name>
</gene>
<accession>A0A4V3I0P7</accession>
<dbReference type="Proteomes" id="UP000294604">
    <property type="component" value="Unassembled WGS sequence"/>
</dbReference>
<dbReference type="SUPFAM" id="SSF140453">
    <property type="entry name" value="EsxAB dimer-like"/>
    <property type="match status" value="1"/>
</dbReference>
<dbReference type="RefSeq" id="WP_134087519.1">
    <property type="nucleotide sequence ID" value="NZ_PECL01000014.1"/>
</dbReference>
<organism evidence="2 3">
    <name type="scientific">Mycobacteroides salmoniphilum</name>
    <dbReference type="NCBI Taxonomy" id="404941"/>
    <lineage>
        <taxon>Bacteria</taxon>
        <taxon>Bacillati</taxon>
        <taxon>Actinomycetota</taxon>
        <taxon>Actinomycetes</taxon>
        <taxon>Mycobacteriales</taxon>
        <taxon>Mycobacteriaceae</taxon>
        <taxon>Mycobacteroides</taxon>
    </lineage>
</organism>
<dbReference type="STRING" id="404941.GCA_002013645_04332"/>
<comment type="caution">
    <text evidence="2">The sequence shown here is derived from an EMBL/GenBank/DDBJ whole genome shotgun (WGS) entry which is preliminary data.</text>
</comment>
<evidence type="ECO:0000256" key="1">
    <source>
        <dbReference type="SAM" id="MobiDB-lite"/>
    </source>
</evidence>
<dbReference type="AlphaFoldDB" id="A0A4V3I0P7"/>
<reference evidence="2 3" key="1">
    <citation type="journal article" date="2019" name="Sci. Rep.">
        <title>Extended insight into the Mycobacterium chelonae-abscessus complex through whole genome sequencing of Mycobacterium salmoniphilum outbreak and Mycobacterium salmoniphilum-like strains.</title>
        <authorList>
            <person name="Behra P.R.K."/>
            <person name="Das S."/>
            <person name="Pettersson B.M.F."/>
            <person name="Shirreff L."/>
            <person name="DuCote T."/>
            <person name="Jacobsson K.G."/>
            <person name="Ennis D.G."/>
            <person name="Kirsebom L.A."/>
        </authorList>
    </citation>
    <scope>NUCLEOTIDE SEQUENCE [LARGE SCALE GENOMIC DNA]</scope>
    <source>
        <strain evidence="2 3">CCUG 60884</strain>
    </source>
</reference>